<dbReference type="PROSITE" id="PS50837">
    <property type="entry name" value="NACHT"/>
    <property type="match status" value="1"/>
</dbReference>
<dbReference type="SUPFAM" id="SSF52047">
    <property type="entry name" value="RNI-like"/>
    <property type="match status" value="2"/>
</dbReference>
<comment type="caution">
    <text evidence="11">The sequence shown here is derived from an EMBL/GenBank/DDBJ whole genome shotgun (WGS) entry which is preliminary data.</text>
</comment>
<comment type="subcellular location">
    <subcellularLocation>
        <location evidence="1">Inflammasome</location>
    </subcellularLocation>
</comment>
<evidence type="ECO:0000256" key="1">
    <source>
        <dbReference type="ARBA" id="ARBA00004110"/>
    </source>
</evidence>
<dbReference type="EMBL" id="JAATIS010005064">
    <property type="protein sequence ID" value="KAG2460444.1"/>
    <property type="molecule type" value="Genomic_DNA"/>
</dbReference>
<dbReference type="InterPro" id="IPR032675">
    <property type="entry name" value="LRR_dom_sf"/>
</dbReference>
<keyword evidence="3" id="KW-0963">Cytoplasm</keyword>
<feature type="non-terminal residue" evidence="11">
    <location>
        <position position="736"/>
    </location>
</feature>
<dbReference type="PANTHER" id="PTHR45690:SF19">
    <property type="entry name" value="NACHT, LRR AND PYD DOMAINS-CONTAINING PROTEIN 3"/>
    <property type="match status" value="1"/>
</dbReference>
<dbReference type="AlphaFoldDB" id="A0A8X7X3U7"/>
<evidence type="ECO:0000256" key="2">
    <source>
        <dbReference type="ARBA" id="ARBA00008665"/>
    </source>
</evidence>
<evidence type="ECO:0000256" key="6">
    <source>
        <dbReference type="ARBA" id="ARBA00022840"/>
    </source>
</evidence>
<keyword evidence="12" id="KW-1185">Reference proteome</keyword>
<evidence type="ECO:0000259" key="10">
    <source>
        <dbReference type="PROSITE" id="PS50837"/>
    </source>
</evidence>
<evidence type="ECO:0000256" key="8">
    <source>
        <dbReference type="ARBA" id="ARBA00023198"/>
    </source>
</evidence>
<evidence type="ECO:0000313" key="12">
    <source>
        <dbReference type="Proteomes" id="UP000886611"/>
    </source>
</evidence>
<keyword evidence="9" id="KW-1271">Inflammasome</keyword>
<evidence type="ECO:0000256" key="3">
    <source>
        <dbReference type="ARBA" id="ARBA00022490"/>
    </source>
</evidence>
<evidence type="ECO:0000313" key="11">
    <source>
        <dbReference type="EMBL" id="KAG2460444.1"/>
    </source>
</evidence>
<dbReference type="Pfam" id="PF13516">
    <property type="entry name" value="LRR_6"/>
    <property type="match status" value="3"/>
</dbReference>
<evidence type="ECO:0000256" key="9">
    <source>
        <dbReference type="ARBA" id="ARBA00023233"/>
    </source>
</evidence>
<organism evidence="11 12">
    <name type="scientific">Polypterus senegalus</name>
    <name type="common">Senegal bichir</name>
    <dbReference type="NCBI Taxonomy" id="55291"/>
    <lineage>
        <taxon>Eukaryota</taxon>
        <taxon>Metazoa</taxon>
        <taxon>Chordata</taxon>
        <taxon>Craniata</taxon>
        <taxon>Vertebrata</taxon>
        <taxon>Euteleostomi</taxon>
        <taxon>Actinopterygii</taxon>
        <taxon>Polypteriformes</taxon>
        <taxon>Polypteridae</taxon>
        <taxon>Polypterus</taxon>
    </lineage>
</organism>
<keyword evidence="8" id="KW-0395">Inflammatory response</keyword>
<dbReference type="GO" id="GO:0005829">
    <property type="term" value="C:cytosol"/>
    <property type="evidence" value="ECO:0007669"/>
    <property type="project" value="UniProtKB-SubCell"/>
</dbReference>
<protein>
    <submittedName>
        <fullName evidence="11">NLRP3 protein</fullName>
    </submittedName>
</protein>
<dbReference type="InterPro" id="IPR050637">
    <property type="entry name" value="NLRP_innate_immun_reg"/>
</dbReference>
<dbReference type="SUPFAM" id="SSF52540">
    <property type="entry name" value="P-loop containing nucleoside triphosphate hydrolases"/>
    <property type="match status" value="1"/>
</dbReference>
<dbReference type="Pfam" id="PF17776">
    <property type="entry name" value="NLRC4_HD2"/>
    <property type="match status" value="1"/>
</dbReference>
<gene>
    <name evidence="11" type="primary">Nlrp3_9</name>
    <name evidence="11" type="ORF">GTO96_0021824</name>
</gene>
<dbReference type="SMART" id="SM00368">
    <property type="entry name" value="LRR_RI"/>
    <property type="match status" value="4"/>
</dbReference>
<dbReference type="InterPro" id="IPR001611">
    <property type="entry name" value="Leu-rich_rpt"/>
</dbReference>
<keyword evidence="7" id="KW-0832">Ubl conjugation</keyword>
<evidence type="ECO:0000256" key="7">
    <source>
        <dbReference type="ARBA" id="ARBA00022843"/>
    </source>
</evidence>
<comment type="similarity">
    <text evidence="2">Belongs to the NLRP family.</text>
</comment>
<dbReference type="Proteomes" id="UP000886611">
    <property type="component" value="Unassembled WGS sequence"/>
</dbReference>
<evidence type="ECO:0000256" key="5">
    <source>
        <dbReference type="ARBA" id="ARBA00022741"/>
    </source>
</evidence>
<proteinExistence type="inferred from homology"/>
<dbReference type="InterPro" id="IPR027417">
    <property type="entry name" value="P-loop_NTPase"/>
</dbReference>
<feature type="non-terminal residue" evidence="11">
    <location>
        <position position="1"/>
    </location>
</feature>
<sequence>MDWVLGKVVGSSGCGASVGEERFTDFDFADDAVIFPESMEALIVALERLNEESECLGFLRSCYLTSGCCESLSSALSVDHSRVIQLELSDNNLEDSGVRLLCEGLRSPNCKLQKLRLQSCGLTSECCEALSLALSTEHSHHLTELWLSSNNLEDSGVHWLCLHEIQKAIIFEFTRNLEEQSAPGDPRTRAVIFETRYTELMVIHQYKRTPIETQHELLKTGLTHAKLVEKQVKEKCERIWTEQLFRRSPGSVTSPNIVVVSGVAGIGKTTMVQKIMFDWARGTHYRKFAFIFLFKFRELNFLDNTAEPQMTLTKLIVRQFKHLNNPRLIEILKKPKNLLFIFDGLDEYKYKLDFTHRSLCSSTDGFFPVHILVSSLVCQTLLKGCSILITSRPTALKVLDMERVDRFLEVLGFFPEQRQTYFKNFFGNTELGDKAFQYVMENDILYTMCYNPSYCWIMCSVLKKYFTQPEDERGETPKTVTELFVMFLHNILTNHRREAEDERGILVKLGKMEYYGVDNRTLVFYDKYEIFSFGLRSVLSSPFLSGFLKDILQKENSVKFTAYTFFHLTLQEFITACSFYLDPSSDIEGVLAKLSSCEDGRFEIFTQFLIGLARPTVFKTLGPILGEFERKTAVWILEWVKKRAERFLGSHNINEALRVCQWLFETHNNKLIRDVIRKDLKLNFSDTNLSPLDCSVMGSVIKCCEELQELNLSDTMLSPECIKRLAPAFSCCKHVM</sequence>
<name>A0A8X7X3U7_POLSE</name>
<dbReference type="PANTHER" id="PTHR45690">
    <property type="entry name" value="NACHT, LRR AND PYD DOMAINS-CONTAINING PROTEIN 12"/>
    <property type="match status" value="1"/>
</dbReference>
<dbReference type="Gene3D" id="3.80.10.10">
    <property type="entry name" value="Ribonuclease Inhibitor"/>
    <property type="match status" value="2"/>
</dbReference>
<evidence type="ECO:0000256" key="4">
    <source>
        <dbReference type="ARBA" id="ARBA00022737"/>
    </source>
</evidence>
<keyword evidence="5" id="KW-0547">Nucleotide-binding</keyword>
<keyword evidence="6" id="KW-0067">ATP-binding</keyword>
<dbReference type="InterPro" id="IPR041267">
    <property type="entry name" value="NLRP_HD2"/>
</dbReference>
<keyword evidence="4" id="KW-0677">Repeat</keyword>
<dbReference type="Pfam" id="PF05729">
    <property type="entry name" value="NACHT"/>
    <property type="match status" value="1"/>
</dbReference>
<dbReference type="Gene3D" id="3.40.50.300">
    <property type="entry name" value="P-loop containing nucleotide triphosphate hydrolases"/>
    <property type="match status" value="1"/>
</dbReference>
<feature type="domain" description="NACHT" evidence="10">
    <location>
        <begin position="256"/>
        <end position="395"/>
    </location>
</feature>
<dbReference type="GO" id="GO:0005524">
    <property type="term" value="F:ATP binding"/>
    <property type="evidence" value="ECO:0007669"/>
    <property type="project" value="UniProtKB-KW"/>
</dbReference>
<reference evidence="11 12" key="1">
    <citation type="journal article" date="2021" name="Cell">
        <title>Tracing the genetic footprints of vertebrate landing in non-teleost ray-finned fishes.</title>
        <authorList>
            <person name="Bi X."/>
            <person name="Wang K."/>
            <person name="Yang L."/>
            <person name="Pan H."/>
            <person name="Jiang H."/>
            <person name="Wei Q."/>
            <person name="Fang M."/>
            <person name="Yu H."/>
            <person name="Zhu C."/>
            <person name="Cai Y."/>
            <person name="He Y."/>
            <person name="Gan X."/>
            <person name="Zeng H."/>
            <person name="Yu D."/>
            <person name="Zhu Y."/>
            <person name="Jiang H."/>
            <person name="Qiu Q."/>
            <person name="Yang H."/>
            <person name="Zhang Y.E."/>
            <person name="Wang W."/>
            <person name="Zhu M."/>
            <person name="He S."/>
            <person name="Zhang G."/>
        </authorList>
    </citation>
    <scope>NUCLEOTIDE SEQUENCE [LARGE SCALE GENOMIC DNA]</scope>
    <source>
        <strain evidence="11">Bchr_013</strain>
    </source>
</reference>
<dbReference type="InterPro" id="IPR007111">
    <property type="entry name" value="NACHT_NTPase"/>
</dbReference>
<accession>A0A8X7X3U7</accession>